<protein>
    <recommendedName>
        <fullName evidence="4">ABC transporter domain-containing protein</fullName>
    </recommendedName>
</protein>
<dbReference type="EMBL" id="ML995481">
    <property type="protein sequence ID" value="KAF2143915.1"/>
    <property type="molecule type" value="Genomic_DNA"/>
</dbReference>
<feature type="compositionally biased region" description="Basic and acidic residues" evidence="3">
    <location>
        <begin position="974"/>
        <end position="987"/>
    </location>
</feature>
<dbReference type="AlphaFoldDB" id="A0A6A6BKS4"/>
<feature type="compositionally biased region" description="Polar residues" evidence="3">
    <location>
        <begin position="771"/>
        <end position="785"/>
    </location>
</feature>
<dbReference type="GO" id="GO:0005739">
    <property type="term" value="C:mitochondrion"/>
    <property type="evidence" value="ECO:0007669"/>
    <property type="project" value="TreeGrafter"/>
</dbReference>
<dbReference type="OrthoDB" id="10255969at2759"/>
<evidence type="ECO:0000259" key="4">
    <source>
        <dbReference type="PROSITE" id="PS50893"/>
    </source>
</evidence>
<keyword evidence="6" id="KW-1185">Reference proteome</keyword>
<evidence type="ECO:0000313" key="5">
    <source>
        <dbReference type="EMBL" id="KAF2143915.1"/>
    </source>
</evidence>
<feature type="region of interest" description="Disordered" evidence="3">
    <location>
        <begin position="974"/>
        <end position="1002"/>
    </location>
</feature>
<evidence type="ECO:0000256" key="1">
    <source>
        <dbReference type="ARBA" id="ARBA00022741"/>
    </source>
</evidence>
<dbReference type="InterPro" id="IPR027417">
    <property type="entry name" value="P-loop_NTPase"/>
</dbReference>
<proteinExistence type="predicted"/>
<dbReference type="PANTHER" id="PTHR43514:SF4">
    <property type="entry name" value="ABC TRANSPORTER I FAMILY MEMBER 10"/>
    <property type="match status" value="1"/>
</dbReference>
<dbReference type="InterPro" id="IPR050334">
    <property type="entry name" value="Molybdenum_import_ModC"/>
</dbReference>
<organism evidence="5 6">
    <name type="scientific">Aplosporella prunicola CBS 121167</name>
    <dbReference type="NCBI Taxonomy" id="1176127"/>
    <lineage>
        <taxon>Eukaryota</taxon>
        <taxon>Fungi</taxon>
        <taxon>Dikarya</taxon>
        <taxon>Ascomycota</taxon>
        <taxon>Pezizomycotina</taxon>
        <taxon>Dothideomycetes</taxon>
        <taxon>Dothideomycetes incertae sedis</taxon>
        <taxon>Botryosphaeriales</taxon>
        <taxon>Aplosporellaceae</taxon>
        <taxon>Aplosporella</taxon>
    </lineage>
</organism>
<dbReference type="InterPro" id="IPR003439">
    <property type="entry name" value="ABC_transporter-like_ATP-bd"/>
</dbReference>
<keyword evidence="2" id="KW-0067">ATP-binding</keyword>
<dbReference type="Gene3D" id="3.40.50.300">
    <property type="entry name" value="P-loop containing nucleotide triphosphate hydrolases"/>
    <property type="match status" value="2"/>
</dbReference>
<feature type="region of interest" description="Disordered" evidence="3">
    <location>
        <begin position="718"/>
        <end position="745"/>
    </location>
</feature>
<dbReference type="InterPro" id="IPR003593">
    <property type="entry name" value="AAA+_ATPase"/>
</dbReference>
<feature type="region of interest" description="Disordered" evidence="3">
    <location>
        <begin position="771"/>
        <end position="871"/>
    </location>
</feature>
<dbReference type="GO" id="GO:0016887">
    <property type="term" value="F:ATP hydrolysis activity"/>
    <property type="evidence" value="ECO:0007669"/>
    <property type="project" value="InterPro"/>
</dbReference>
<dbReference type="Pfam" id="PF00005">
    <property type="entry name" value="ABC_tran"/>
    <property type="match status" value="2"/>
</dbReference>
<dbReference type="GeneID" id="54301545"/>
<reference evidence="5" key="1">
    <citation type="journal article" date="2020" name="Stud. Mycol.">
        <title>101 Dothideomycetes genomes: a test case for predicting lifestyles and emergence of pathogens.</title>
        <authorList>
            <person name="Haridas S."/>
            <person name="Albert R."/>
            <person name="Binder M."/>
            <person name="Bloem J."/>
            <person name="Labutti K."/>
            <person name="Salamov A."/>
            <person name="Andreopoulos B."/>
            <person name="Baker S."/>
            <person name="Barry K."/>
            <person name="Bills G."/>
            <person name="Bluhm B."/>
            <person name="Cannon C."/>
            <person name="Castanera R."/>
            <person name="Culley D."/>
            <person name="Daum C."/>
            <person name="Ezra D."/>
            <person name="Gonzalez J."/>
            <person name="Henrissat B."/>
            <person name="Kuo A."/>
            <person name="Liang C."/>
            <person name="Lipzen A."/>
            <person name="Lutzoni F."/>
            <person name="Magnuson J."/>
            <person name="Mondo S."/>
            <person name="Nolan M."/>
            <person name="Ohm R."/>
            <person name="Pangilinan J."/>
            <person name="Park H.-J."/>
            <person name="Ramirez L."/>
            <person name="Alfaro M."/>
            <person name="Sun H."/>
            <person name="Tritt A."/>
            <person name="Yoshinaga Y."/>
            <person name="Zwiers L.-H."/>
            <person name="Turgeon B."/>
            <person name="Goodwin S."/>
            <person name="Spatafora J."/>
            <person name="Crous P."/>
            <person name="Grigoriev I."/>
        </authorList>
    </citation>
    <scope>NUCLEOTIDE SEQUENCE</scope>
    <source>
        <strain evidence="5">CBS 121167</strain>
    </source>
</reference>
<gene>
    <name evidence="5" type="ORF">K452DRAFT_317329</name>
</gene>
<dbReference type="PANTHER" id="PTHR43514">
    <property type="entry name" value="ABC TRANSPORTER I FAMILY MEMBER 10"/>
    <property type="match status" value="1"/>
</dbReference>
<evidence type="ECO:0000256" key="3">
    <source>
        <dbReference type="SAM" id="MobiDB-lite"/>
    </source>
</evidence>
<dbReference type="PROSITE" id="PS50893">
    <property type="entry name" value="ABC_TRANSPORTER_2"/>
    <property type="match status" value="1"/>
</dbReference>
<dbReference type="RefSeq" id="XP_033399627.1">
    <property type="nucleotide sequence ID" value="XM_033544049.1"/>
</dbReference>
<feature type="compositionally biased region" description="Acidic residues" evidence="3">
    <location>
        <begin position="798"/>
        <end position="844"/>
    </location>
</feature>
<dbReference type="SUPFAM" id="SSF52540">
    <property type="entry name" value="P-loop containing nucleoside triphosphate hydrolases"/>
    <property type="match status" value="2"/>
</dbReference>
<accession>A0A6A6BKS4</accession>
<evidence type="ECO:0000256" key="2">
    <source>
        <dbReference type="ARBA" id="ARBA00022840"/>
    </source>
</evidence>
<evidence type="ECO:0000313" key="6">
    <source>
        <dbReference type="Proteomes" id="UP000799438"/>
    </source>
</evidence>
<sequence length="1002" mass="113811">MRQTPKRLYTTSAQLRCAASPQVPPLLSIDNATFYRHHPDAQPDPVTNPPLFPGLSFNWPARQRYNEHWAVLSPSTLARTEFLNILRGQRLCLPPQARSYPYLNTPRTSKRKPTPRNAADAIQYISGFDSHHKSQYLGARYESFRDVPDPSVRDYLRDVTKAPVQEAWLTQVMHNLDLSALADVPISHLSTGQIRRVRIAQAVLCKPELLLLESPFTGLDPNSIQSLSEMLHNISAAVQPRLVLSLRPMDVIPDWITHLVLIGTKPEVAAFGTRRHIFEYIGAIFCKSEGFLYETRAAYEKMSNQQWSGVEIPDSLDILTQAEEVDELIVFREIGRKLENKGDFDKLAPKSVENTRSAFLNRGAKVPKTDKELINTRDGWPRHSHEVDIPIGEPLMQMEGVKVAYGDKVVLGDWQQPKKDTPGLWWEVRRGERWGILGSNGCGKTTLASLITSDHPQAYSVPMRLFGRPRVPEAGELATPLFDIRARIGHASPHVHESFPRHLSLRQVIESAWADTPLSKPRLDYAKDLRVDAVLRWFRAELHPTMGETLDQRAEHFRPPRESREYHDVRRKSARFVRIMGEVLREEEISLTSLLDWADALCFGDMSFSAQRLALFLRAIIHEPDLLILDEAFVGMDDVTRDKAMLFLSHGQNMALRYVNDHRLVSTPGPRPARSDFARLNMVRVHGLQPHQALVCVAHAREDVPGCVMQWMRLPDKETRGGKKKKKKEEEGEQDEEKKPQPYFGLLEGPLNGQYRCWGEIWGVRGYQSGSTDVDSVAGQLNLNKSRPGRLRHMGKEGEEDNDGDEGKENEEGEEEDEQEEDEQEKEEEEMEEGEGEGEGEDNDSTTVTASADHVRRGRIPQAFRPQGSPLDLYNWSTARLIFGLDASPLTRRIQLRKAGILAEKAAAAANPVPGMLPPKKKGRRSKAEIQAQEAAEAERRAKAKAGIVDEEEVKRLQAEEEHQRVVYEQRLARQRENSKRFRERKGLLMKKKASKDDEEEE</sequence>
<dbReference type="Proteomes" id="UP000799438">
    <property type="component" value="Unassembled WGS sequence"/>
</dbReference>
<keyword evidence="1" id="KW-0547">Nucleotide-binding</keyword>
<name>A0A6A6BKS4_9PEZI</name>
<feature type="region of interest" description="Disordered" evidence="3">
    <location>
        <begin position="912"/>
        <end position="949"/>
    </location>
</feature>
<dbReference type="SMART" id="SM00382">
    <property type="entry name" value="AAA"/>
    <property type="match status" value="1"/>
</dbReference>
<feature type="domain" description="ABC transporter" evidence="4">
    <location>
        <begin position="72"/>
        <end position="290"/>
    </location>
</feature>
<dbReference type="GO" id="GO:0005524">
    <property type="term" value="F:ATP binding"/>
    <property type="evidence" value="ECO:0007669"/>
    <property type="project" value="UniProtKB-KW"/>
</dbReference>